<dbReference type="InterPro" id="IPR004045">
    <property type="entry name" value="Glutathione_S-Trfase_N"/>
</dbReference>
<keyword evidence="3" id="KW-1185">Reference proteome</keyword>
<dbReference type="EMBL" id="DF933813">
    <property type="protein sequence ID" value="GAM35131.1"/>
    <property type="molecule type" value="Genomic_DNA"/>
</dbReference>
<dbReference type="Pfam" id="PF13409">
    <property type="entry name" value="GST_N_2"/>
    <property type="match status" value="1"/>
</dbReference>
<organism evidence="2 3">
    <name type="scientific">Talaromyces pinophilus</name>
    <name type="common">Penicillium pinophilum</name>
    <dbReference type="NCBI Taxonomy" id="128442"/>
    <lineage>
        <taxon>Eukaryota</taxon>
        <taxon>Fungi</taxon>
        <taxon>Dikarya</taxon>
        <taxon>Ascomycota</taxon>
        <taxon>Pezizomycotina</taxon>
        <taxon>Eurotiomycetes</taxon>
        <taxon>Eurotiomycetidae</taxon>
        <taxon>Eurotiales</taxon>
        <taxon>Trichocomaceae</taxon>
        <taxon>Talaromyces</taxon>
        <taxon>Talaromyces sect. Talaromyces</taxon>
    </lineage>
</organism>
<accession>A0A6V8H6L4</accession>
<dbReference type="InterPro" id="IPR036249">
    <property type="entry name" value="Thioredoxin-like_sf"/>
</dbReference>
<dbReference type="AlphaFoldDB" id="A0A6V8H6L4"/>
<gene>
    <name evidence="2" type="ORF">TCE0_017r03207</name>
</gene>
<dbReference type="Pfam" id="PF22041">
    <property type="entry name" value="GST_C_7"/>
    <property type="match status" value="1"/>
</dbReference>
<dbReference type="InterPro" id="IPR054416">
    <property type="entry name" value="GST_UstS-like_C"/>
</dbReference>
<proteinExistence type="predicted"/>
<dbReference type="Gene3D" id="3.40.30.10">
    <property type="entry name" value="Glutaredoxin"/>
    <property type="match status" value="1"/>
</dbReference>
<evidence type="ECO:0000259" key="1">
    <source>
        <dbReference type="PROSITE" id="PS50404"/>
    </source>
</evidence>
<protein>
    <recommendedName>
        <fullName evidence="1">GST N-terminal domain-containing protein</fullName>
    </recommendedName>
</protein>
<dbReference type="InterPro" id="IPR036282">
    <property type="entry name" value="Glutathione-S-Trfase_C_sf"/>
</dbReference>
<dbReference type="SUPFAM" id="SSF52833">
    <property type="entry name" value="Thioredoxin-like"/>
    <property type="match status" value="1"/>
</dbReference>
<dbReference type="Proteomes" id="UP000053095">
    <property type="component" value="Unassembled WGS sequence"/>
</dbReference>
<evidence type="ECO:0000313" key="3">
    <source>
        <dbReference type="Proteomes" id="UP000053095"/>
    </source>
</evidence>
<feature type="domain" description="GST N-terminal" evidence="1">
    <location>
        <begin position="13"/>
        <end position="104"/>
    </location>
</feature>
<comment type="caution">
    <text evidence="2">The sequence shown here is derived from an EMBL/GenBank/DDBJ whole genome shotgun (WGS) entry which is preliminary data.</text>
</comment>
<evidence type="ECO:0000313" key="2">
    <source>
        <dbReference type="EMBL" id="GAM35131.1"/>
    </source>
</evidence>
<dbReference type="Gene3D" id="1.20.1050.10">
    <property type="match status" value="1"/>
</dbReference>
<reference evidence="3" key="1">
    <citation type="journal article" date="2015" name="Genome Announc.">
        <title>Draft genome sequence of Talaromyces cellulolyticus strain Y-94, a source of lignocellulosic biomass-degrading enzymes.</title>
        <authorList>
            <person name="Fujii T."/>
            <person name="Koike H."/>
            <person name="Sawayama S."/>
            <person name="Yano S."/>
            <person name="Inoue H."/>
        </authorList>
    </citation>
    <scope>NUCLEOTIDE SEQUENCE [LARGE SCALE GENOMIC DNA]</scope>
    <source>
        <strain evidence="3">Y-94</strain>
    </source>
</reference>
<dbReference type="PROSITE" id="PS50404">
    <property type="entry name" value="GST_NTER"/>
    <property type="match status" value="1"/>
</dbReference>
<name>A0A6V8H6L4_TALPI</name>
<sequence length="269" mass="30175">MASPSKPSEALVLYDIHTSAACAPNPWKSRLALNFKGVAYSTIWVPLPDITKVRRALDMPPCHKNADGTGYYTLPILIDPNTNSKIGDSFDIAVYLQKTYPDHGAGDLFPPQKLDFIFDRWSFSKRKDIEYGDYFDFDAQVEAAFTAYFALTMENLPLHPATAEATKAEYVSRAGLTSWDGFKMRQEERKKMSKSLHGMLGELGNLFSRNTSGPFLLGRQVTYADFIVGGWLRLMSASLPENEWEEVRACHGGIFGQLHDGLEKYAEVK</sequence>
<dbReference type="SUPFAM" id="SSF47616">
    <property type="entry name" value="GST C-terminal domain-like"/>
    <property type="match status" value="1"/>
</dbReference>